<proteinExistence type="inferred from homology"/>
<evidence type="ECO:0000256" key="1">
    <source>
        <dbReference type="ARBA" id="ARBA00006284"/>
    </source>
</evidence>
<reference evidence="5 6" key="1">
    <citation type="submission" date="2020-10" db="EMBL/GenBank/DDBJ databases">
        <title>Bacillus sp. HD4P25, an endophyte from a halophyte.</title>
        <authorList>
            <person name="Sun J.-Q."/>
        </authorList>
    </citation>
    <scope>NUCLEOTIDE SEQUENCE [LARGE SCALE GENOMIC DNA]</scope>
    <source>
        <strain evidence="5 6">YIM 93174</strain>
    </source>
</reference>
<name>A0ABR9QGK3_9BACI</name>
<dbReference type="Gene3D" id="3.40.50.10350">
    <property type="entry name" value="Glycerate kinase, domain 1"/>
    <property type="match status" value="1"/>
</dbReference>
<dbReference type="PANTHER" id="PTHR21599:SF0">
    <property type="entry name" value="GLYCERATE KINASE"/>
    <property type="match status" value="1"/>
</dbReference>
<keyword evidence="3 4" id="KW-0418">Kinase</keyword>
<dbReference type="Proteomes" id="UP001516662">
    <property type="component" value="Unassembled WGS sequence"/>
</dbReference>
<dbReference type="PIRSF" id="PIRSF006078">
    <property type="entry name" value="GlxK"/>
    <property type="match status" value="1"/>
</dbReference>
<sequence>MKIVIAPDSFKGSLSAIEVCQFMKEGVLQAIPHANVTEMPMADGGEGTLECLINGTNGTFFEEVVKGPLGQPVQAKWGILGGGSKTAVIEMAQASGLTLISKKERNPRRTNTYGTGQLIKCALDKGCTRIIIGLGGSATNDGGMGMAAALGVRFYNKNGESLPLGGITLAELDVVDVDELDPRVKNLEFIIASDVTNPLCGPTGASTIFGPQKGASSKDAKELDDALRNFAEKVHESVGKDILHIPGSGAAGGLGGGLIAFLNAKVSSGIEIIMNTLGFEEYIKDADLVLTGEGRTDEQTIYGKVPVGVARVAKKYNVPAICISGSLGEGTDQLYEQGITAVFSIIDAPNSLEEIFSKTGSLLKSATSNVIRLVGLNERDR</sequence>
<evidence type="ECO:0000313" key="6">
    <source>
        <dbReference type="Proteomes" id="UP001516662"/>
    </source>
</evidence>
<dbReference type="PANTHER" id="PTHR21599">
    <property type="entry name" value="GLYCERATE KINASE"/>
    <property type="match status" value="1"/>
</dbReference>
<dbReference type="InterPro" id="IPR036129">
    <property type="entry name" value="Glycerate_kinase_sf"/>
</dbReference>
<comment type="similarity">
    <text evidence="1 4">Belongs to the glycerate kinase type-1 family.</text>
</comment>
<dbReference type="InterPro" id="IPR018197">
    <property type="entry name" value="Glycerate_kinase_RE-like"/>
</dbReference>
<dbReference type="InterPro" id="IPR018193">
    <property type="entry name" value="Glyc_kinase_flavodox-like_fold"/>
</dbReference>
<organism evidence="5 6">
    <name type="scientific">Litchfieldia luteola</name>
    <dbReference type="NCBI Taxonomy" id="682179"/>
    <lineage>
        <taxon>Bacteria</taxon>
        <taxon>Bacillati</taxon>
        <taxon>Bacillota</taxon>
        <taxon>Bacilli</taxon>
        <taxon>Bacillales</taxon>
        <taxon>Bacillaceae</taxon>
        <taxon>Litchfieldia</taxon>
    </lineage>
</organism>
<evidence type="ECO:0000256" key="4">
    <source>
        <dbReference type="PIRNR" id="PIRNR006078"/>
    </source>
</evidence>
<dbReference type="NCBIfam" id="TIGR00045">
    <property type="entry name" value="glycerate kinase"/>
    <property type="match status" value="1"/>
</dbReference>
<keyword evidence="6" id="KW-1185">Reference proteome</keyword>
<comment type="caution">
    <text evidence="5">The sequence shown here is derived from an EMBL/GenBank/DDBJ whole genome shotgun (WGS) entry which is preliminary data.</text>
</comment>
<dbReference type="Gene3D" id="3.90.1510.10">
    <property type="entry name" value="Glycerate kinase, domain 2"/>
    <property type="match status" value="1"/>
</dbReference>
<dbReference type="SUPFAM" id="SSF110738">
    <property type="entry name" value="Glycerate kinase I"/>
    <property type="match status" value="1"/>
</dbReference>
<dbReference type="InterPro" id="IPR004381">
    <property type="entry name" value="Glycerate_kinase"/>
</dbReference>
<evidence type="ECO:0000256" key="2">
    <source>
        <dbReference type="ARBA" id="ARBA00022679"/>
    </source>
</evidence>
<evidence type="ECO:0000313" key="5">
    <source>
        <dbReference type="EMBL" id="MBE4907622.1"/>
    </source>
</evidence>
<dbReference type="RefSeq" id="WP_193535102.1">
    <property type="nucleotide sequence ID" value="NZ_JADCLJ010000012.1"/>
</dbReference>
<dbReference type="EMBL" id="JADCLJ010000012">
    <property type="protein sequence ID" value="MBE4907622.1"/>
    <property type="molecule type" value="Genomic_DNA"/>
</dbReference>
<dbReference type="GO" id="GO:0016301">
    <property type="term" value="F:kinase activity"/>
    <property type="evidence" value="ECO:0007669"/>
    <property type="project" value="UniProtKB-KW"/>
</dbReference>
<gene>
    <name evidence="5" type="ORF">IMZ08_06100</name>
</gene>
<evidence type="ECO:0000256" key="3">
    <source>
        <dbReference type="ARBA" id="ARBA00022777"/>
    </source>
</evidence>
<accession>A0ABR9QGK3</accession>
<dbReference type="Pfam" id="PF02595">
    <property type="entry name" value="Gly_kinase"/>
    <property type="match status" value="1"/>
</dbReference>
<protein>
    <submittedName>
        <fullName evidence="5">Glycerate kinase</fullName>
    </submittedName>
</protein>
<keyword evidence="2 4" id="KW-0808">Transferase</keyword>